<accession>A0A7N0VHT4</accession>
<sequence length="73" mass="8155">MRLDSSACCPLRVSSFAPTRVHNALLQQLEAHTCGKPRAPSIFSPIQVIWKSSYRLYKPSCHVDSSHGFNGRI</sequence>
<proteinExistence type="predicted"/>
<dbReference type="Proteomes" id="UP000594263">
    <property type="component" value="Unplaced"/>
</dbReference>
<name>A0A7N0VHT4_KALFE</name>
<dbReference type="Gramene" id="Kaladp0773s0007.1.v1.1">
    <property type="protein sequence ID" value="Kaladp0773s0007.1.v1.1"/>
    <property type="gene ID" value="Kaladp0773s0007.v1.1"/>
</dbReference>
<reference evidence="1" key="1">
    <citation type="submission" date="2021-01" db="UniProtKB">
        <authorList>
            <consortium name="EnsemblPlants"/>
        </authorList>
    </citation>
    <scope>IDENTIFICATION</scope>
</reference>
<keyword evidence="2" id="KW-1185">Reference proteome</keyword>
<organism evidence="1 2">
    <name type="scientific">Kalanchoe fedtschenkoi</name>
    <name type="common">Lavender scallops</name>
    <name type="synonym">South American air plant</name>
    <dbReference type="NCBI Taxonomy" id="63787"/>
    <lineage>
        <taxon>Eukaryota</taxon>
        <taxon>Viridiplantae</taxon>
        <taxon>Streptophyta</taxon>
        <taxon>Embryophyta</taxon>
        <taxon>Tracheophyta</taxon>
        <taxon>Spermatophyta</taxon>
        <taxon>Magnoliopsida</taxon>
        <taxon>eudicotyledons</taxon>
        <taxon>Gunneridae</taxon>
        <taxon>Pentapetalae</taxon>
        <taxon>Saxifragales</taxon>
        <taxon>Crassulaceae</taxon>
        <taxon>Kalanchoe</taxon>
    </lineage>
</organism>
<dbReference type="AlphaFoldDB" id="A0A7N0VHT4"/>
<dbReference type="EnsemblPlants" id="Kaladp0773s0007.1.v1.1">
    <property type="protein sequence ID" value="Kaladp0773s0007.1.v1.1"/>
    <property type="gene ID" value="Kaladp0773s0007.v1.1"/>
</dbReference>
<protein>
    <submittedName>
        <fullName evidence="1">Uncharacterized protein</fullName>
    </submittedName>
</protein>
<evidence type="ECO:0000313" key="2">
    <source>
        <dbReference type="Proteomes" id="UP000594263"/>
    </source>
</evidence>
<evidence type="ECO:0000313" key="1">
    <source>
        <dbReference type="EnsemblPlants" id="Kaladp0773s0007.1.v1.1"/>
    </source>
</evidence>